<dbReference type="SUPFAM" id="SSF53448">
    <property type="entry name" value="Nucleotide-diphospho-sugar transferases"/>
    <property type="match status" value="1"/>
</dbReference>
<dbReference type="GO" id="GO:0006011">
    <property type="term" value="P:UDP-alpha-D-glucose metabolic process"/>
    <property type="evidence" value="ECO:0007669"/>
    <property type="project" value="InterPro"/>
</dbReference>
<comment type="catalytic activity">
    <reaction evidence="5 6">
        <text>alpha-D-glucose 1-phosphate + UTP + H(+) = UDP-alpha-D-glucose + diphosphate</text>
        <dbReference type="Rhea" id="RHEA:19889"/>
        <dbReference type="ChEBI" id="CHEBI:15378"/>
        <dbReference type="ChEBI" id="CHEBI:33019"/>
        <dbReference type="ChEBI" id="CHEBI:46398"/>
        <dbReference type="ChEBI" id="CHEBI:58601"/>
        <dbReference type="ChEBI" id="CHEBI:58885"/>
        <dbReference type="EC" id="2.7.7.9"/>
    </reaction>
</comment>
<evidence type="ECO:0000256" key="1">
    <source>
        <dbReference type="ARBA" id="ARBA00006890"/>
    </source>
</evidence>
<evidence type="ECO:0000313" key="8">
    <source>
        <dbReference type="EMBL" id="SDM49161.1"/>
    </source>
</evidence>
<dbReference type="Pfam" id="PF00483">
    <property type="entry name" value="NTP_transferase"/>
    <property type="match status" value="1"/>
</dbReference>
<dbReference type="Gene3D" id="3.90.550.10">
    <property type="entry name" value="Spore Coat Polysaccharide Biosynthesis Protein SpsA, Chain A"/>
    <property type="match status" value="1"/>
</dbReference>
<dbReference type="RefSeq" id="WP_090232140.1">
    <property type="nucleotide sequence ID" value="NZ_FNHW01000001.1"/>
</dbReference>
<keyword evidence="9" id="KW-1185">Reference proteome</keyword>
<feature type="domain" description="Nucleotidyl transferase" evidence="7">
    <location>
        <begin position="5"/>
        <end position="264"/>
    </location>
</feature>
<dbReference type="PANTHER" id="PTHR43197:SF1">
    <property type="entry name" value="UTP--GLUCOSE-1-PHOSPHATE URIDYLYLTRANSFERASE"/>
    <property type="match status" value="1"/>
</dbReference>
<dbReference type="Proteomes" id="UP000199544">
    <property type="component" value="Unassembled WGS sequence"/>
</dbReference>
<dbReference type="STRING" id="459525.SAMN04488137_0393"/>
<dbReference type="PANTHER" id="PTHR43197">
    <property type="entry name" value="UTP--GLUCOSE-1-PHOSPHATE URIDYLYLTRANSFERASE"/>
    <property type="match status" value="1"/>
</dbReference>
<keyword evidence="3 6" id="KW-0808">Transferase</keyword>
<evidence type="ECO:0000256" key="5">
    <source>
        <dbReference type="ARBA" id="ARBA00048128"/>
    </source>
</evidence>
<protein>
    <recommendedName>
        <fullName evidence="2 6">UTP--glucose-1-phosphate uridylyltransferase</fullName>
        <ecNumber evidence="2 6">2.7.7.9</ecNumber>
    </recommendedName>
    <alternativeName>
        <fullName evidence="6">UDP-glucose pyrophosphorylase</fullName>
    </alternativeName>
</protein>
<evidence type="ECO:0000256" key="6">
    <source>
        <dbReference type="RuleBase" id="RU361259"/>
    </source>
</evidence>
<dbReference type="AlphaFoldDB" id="A0A1G9TND0"/>
<dbReference type="NCBIfam" id="TIGR01099">
    <property type="entry name" value="galU"/>
    <property type="match status" value="1"/>
</dbReference>
<evidence type="ECO:0000256" key="4">
    <source>
        <dbReference type="ARBA" id="ARBA00022695"/>
    </source>
</evidence>
<dbReference type="EMBL" id="FNHW01000001">
    <property type="protein sequence ID" value="SDM49161.1"/>
    <property type="molecule type" value="Genomic_DNA"/>
</dbReference>
<dbReference type="InterPro" id="IPR029044">
    <property type="entry name" value="Nucleotide-diphossugar_trans"/>
</dbReference>
<dbReference type="InterPro" id="IPR005835">
    <property type="entry name" value="NTP_transferase_dom"/>
</dbReference>
<evidence type="ECO:0000313" key="9">
    <source>
        <dbReference type="Proteomes" id="UP000199544"/>
    </source>
</evidence>
<evidence type="ECO:0000256" key="3">
    <source>
        <dbReference type="ARBA" id="ARBA00022679"/>
    </source>
</evidence>
<reference evidence="9" key="1">
    <citation type="submission" date="2016-10" db="EMBL/GenBank/DDBJ databases">
        <authorList>
            <person name="Varghese N."/>
            <person name="Submissions S."/>
        </authorList>
    </citation>
    <scope>NUCLEOTIDE SEQUENCE [LARGE SCALE GENOMIC DNA]</scope>
    <source>
        <strain evidence="9">CGMCC 1.6854</strain>
    </source>
</reference>
<dbReference type="EC" id="2.7.7.9" evidence="2 6"/>
<dbReference type="CDD" id="cd02541">
    <property type="entry name" value="UGPase_prokaryotic"/>
    <property type="match status" value="1"/>
</dbReference>
<dbReference type="GO" id="GO:0003983">
    <property type="term" value="F:UTP:glucose-1-phosphate uridylyltransferase activity"/>
    <property type="evidence" value="ECO:0007669"/>
    <property type="project" value="UniProtKB-EC"/>
</dbReference>
<evidence type="ECO:0000256" key="2">
    <source>
        <dbReference type="ARBA" id="ARBA00012415"/>
    </source>
</evidence>
<accession>A0A1G9TND0</accession>
<organism evidence="8 9">
    <name type="scientific">Fictibacillus solisalsi</name>
    <dbReference type="NCBI Taxonomy" id="459525"/>
    <lineage>
        <taxon>Bacteria</taxon>
        <taxon>Bacillati</taxon>
        <taxon>Bacillota</taxon>
        <taxon>Bacilli</taxon>
        <taxon>Bacillales</taxon>
        <taxon>Fictibacillaceae</taxon>
        <taxon>Fictibacillus</taxon>
    </lineage>
</organism>
<gene>
    <name evidence="8" type="ORF">SAMN04488137_0393</name>
</gene>
<name>A0A1G9TND0_9BACL</name>
<evidence type="ECO:0000259" key="7">
    <source>
        <dbReference type="Pfam" id="PF00483"/>
    </source>
</evidence>
<dbReference type="InterPro" id="IPR005771">
    <property type="entry name" value="GalU_uridylyltTrfase_bac/arc"/>
</dbReference>
<proteinExistence type="inferred from homology"/>
<sequence>MKIRKAVIPVAGLGTRFLPATKAQPKEMLPIVDKPAVQYIVEEAVQSGIESILFVTGRNKKGIEDHFDKSVELEQQLLKKEKFRELGEVQAISNLANIHFIRQKEPLGLGHAVLCAREFVGNEPFAVLLGDDIMMSEPPALQELIQWHRQTEAFAIGVQPVEREVLHKYGVIHPAKGKGSVRKVIDLIEKPAEHEAPSNLAVMGRYILKPSIFPLLEKLERGAGNEIQLTDALRKMCSTEDLYAVQLQGRRFDIGDHVGYMKAMIEMGLQREHIRNELYPFLETIMRSVPERKGSAV</sequence>
<keyword evidence="4 6" id="KW-0548">Nucleotidyltransferase</keyword>
<dbReference type="OrthoDB" id="9803871at2"/>
<comment type="similarity">
    <text evidence="1 6">Belongs to the UDPGP type 2 family.</text>
</comment>